<dbReference type="Proteomes" id="UP000254802">
    <property type="component" value="Unassembled WGS sequence"/>
</dbReference>
<dbReference type="EC" id="5.1.1.7" evidence="3"/>
<dbReference type="GO" id="GO:0005829">
    <property type="term" value="C:cytosol"/>
    <property type="evidence" value="ECO:0007669"/>
    <property type="project" value="TreeGrafter"/>
</dbReference>
<comment type="similarity">
    <text evidence="1">Belongs to the diaminopimelate epimerase family.</text>
</comment>
<dbReference type="AlphaFoldDB" id="A0A378MWN6"/>
<dbReference type="Pfam" id="PF01678">
    <property type="entry name" value="DAP_epimerase"/>
    <property type="match status" value="1"/>
</dbReference>
<protein>
    <submittedName>
        <fullName evidence="3">Diaminopimelate epimerase</fullName>
        <ecNumber evidence="3">5.1.1.7</ecNumber>
    </submittedName>
</protein>
<sequence length="55" mass="6483">MQFSKMHGLGNDFMVVDGVTQNVYLTEEMIRTLSDRHRGIGFDNFYWLNRLTTLN</sequence>
<accession>A0A378MWN6</accession>
<dbReference type="InterPro" id="IPR001653">
    <property type="entry name" value="DAP_epimerase_DapF"/>
</dbReference>
<evidence type="ECO:0000313" key="4">
    <source>
        <dbReference type="Proteomes" id="UP000254802"/>
    </source>
</evidence>
<dbReference type="GO" id="GO:0009089">
    <property type="term" value="P:lysine biosynthetic process via diaminopimelate"/>
    <property type="evidence" value="ECO:0007669"/>
    <property type="project" value="InterPro"/>
</dbReference>
<name>A0A378MWN6_MANHA</name>
<gene>
    <name evidence="3" type="primary">dapF_2</name>
    <name evidence="3" type="ORF">NCTC10638_00996</name>
</gene>
<dbReference type="EMBL" id="UGPN01000002">
    <property type="protein sequence ID" value="STY59815.1"/>
    <property type="molecule type" value="Genomic_DNA"/>
</dbReference>
<dbReference type="PANTHER" id="PTHR31689:SF0">
    <property type="entry name" value="DIAMINOPIMELATE EPIMERASE"/>
    <property type="match status" value="1"/>
</dbReference>
<dbReference type="SUPFAM" id="SSF54506">
    <property type="entry name" value="Diaminopimelate epimerase-like"/>
    <property type="match status" value="1"/>
</dbReference>
<dbReference type="Gene3D" id="3.10.310.10">
    <property type="entry name" value="Diaminopimelate Epimerase, Chain A, domain 1"/>
    <property type="match status" value="1"/>
</dbReference>
<proteinExistence type="inferred from homology"/>
<organism evidence="3 4">
    <name type="scientific">Mannheimia haemolytica</name>
    <name type="common">Pasteurella haemolytica</name>
    <dbReference type="NCBI Taxonomy" id="75985"/>
    <lineage>
        <taxon>Bacteria</taxon>
        <taxon>Pseudomonadati</taxon>
        <taxon>Pseudomonadota</taxon>
        <taxon>Gammaproteobacteria</taxon>
        <taxon>Pasteurellales</taxon>
        <taxon>Pasteurellaceae</taxon>
        <taxon>Mannheimia</taxon>
    </lineage>
</organism>
<reference evidence="3 4" key="1">
    <citation type="submission" date="2018-06" db="EMBL/GenBank/DDBJ databases">
        <authorList>
            <consortium name="Pathogen Informatics"/>
            <person name="Doyle S."/>
        </authorList>
    </citation>
    <scope>NUCLEOTIDE SEQUENCE [LARGE SCALE GENOMIC DNA]</scope>
    <source>
        <strain evidence="3 4">NCTC10638</strain>
    </source>
</reference>
<dbReference type="GO" id="GO:0008837">
    <property type="term" value="F:diaminopimelate epimerase activity"/>
    <property type="evidence" value="ECO:0007669"/>
    <property type="project" value="UniProtKB-EC"/>
</dbReference>
<dbReference type="PANTHER" id="PTHR31689">
    <property type="entry name" value="DIAMINOPIMELATE EPIMERASE, CHLOROPLASTIC"/>
    <property type="match status" value="1"/>
</dbReference>
<evidence type="ECO:0000256" key="2">
    <source>
        <dbReference type="ARBA" id="ARBA00023235"/>
    </source>
</evidence>
<evidence type="ECO:0000313" key="3">
    <source>
        <dbReference type="EMBL" id="STY59815.1"/>
    </source>
</evidence>
<evidence type="ECO:0000256" key="1">
    <source>
        <dbReference type="ARBA" id="ARBA00010219"/>
    </source>
</evidence>
<keyword evidence="2 3" id="KW-0413">Isomerase</keyword>